<organism evidence="3 4">
    <name type="scientific">Phascolomyces articulosus</name>
    <dbReference type="NCBI Taxonomy" id="60185"/>
    <lineage>
        <taxon>Eukaryota</taxon>
        <taxon>Fungi</taxon>
        <taxon>Fungi incertae sedis</taxon>
        <taxon>Mucoromycota</taxon>
        <taxon>Mucoromycotina</taxon>
        <taxon>Mucoromycetes</taxon>
        <taxon>Mucorales</taxon>
        <taxon>Lichtheimiaceae</taxon>
        <taxon>Phascolomyces</taxon>
    </lineage>
</organism>
<feature type="region of interest" description="Disordered" evidence="1">
    <location>
        <begin position="303"/>
        <end position="338"/>
    </location>
</feature>
<dbReference type="GO" id="GO:0031625">
    <property type="term" value="F:ubiquitin protein ligase binding"/>
    <property type="evidence" value="ECO:0007669"/>
    <property type="project" value="TreeGrafter"/>
</dbReference>
<feature type="compositionally biased region" description="Polar residues" evidence="1">
    <location>
        <begin position="310"/>
        <end position="323"/>
    </location>
</feature>
<sequence length="503" mass="55730">MPKDDAATVEFDIDPSFSGVMRGFADDESEGCTLSGTCIIHIHRPLKVRRFVVWFEGRNKVNLRGNNPMSISSTEMMEGRSLYYKSQQFFGDDGQLKNLEPGTYKYPFSFDLPPTLPASFRGKYGMIRYRLQSTLFRPTFSSDIHTSREITLHRSLMGDHLTTSTAADMTETVEGVNRIEQLHYSATATSMAYREGGLVRLNLNIDLGRPETQVVKSVTCALRETVRYRTTGERSLTCQPCSKTDDVYPLGWSTFYPSQSPDYNAEDPHDYNAVFRLCPRVNADNKTRLIDVKHSVVINMTVEEDRRHSNPQQYPTITPASSCHESDNEDDENDSDRKLSVQQIEHAFTTAAAAVATVSSTTPLSPPVSQPTTPPVLSRSTSSSSISSIFSLRRNNNNSDNGNGSRSNASSRRSSISGITPSTPSSSLRREQTHLTLCALEIPVLVTSREHIWNGAMGSPPAYNAAETPPSYFQSMEQLPAVPTYPPEDSTTTPPPSVVQPVS</sequence>
<feature type="compositionally biased region" description="Low complexity" evidence="1">
    <location>
        <begin position="375"/>
        <end position="427"/>
    </location>
</feature>
<dbReference type="SUPFAM" id="SSF81296">
    <property type="entry name" value="E set domains"/>
    <property type="match status" value="1"/>
</dbReference>
<dbReference type="GO" id="GO:0005829">
    <property type="term" value="C:cytosol"/>
    <property type="evidence" value="ECO:0007669"/>
    <property type="project" value="TreeGrafter"/>
</dbReference>
<gene>
    <name evidence="3" type="ORF">BDA99DRAFT_520846</name>
</gene>
<keyword evidence="4" id="KW-1185">Reference proteome</keyword>
<name>A0AAD5K613_9FUNG</name>
<protein>
    <recommendedName>
        <fullName evidence="2">Arrestin-like N-terminal domain-containing protein</fullName>
    </recommendedName>
</protein>
<dbReference type="Proteomes" id="UP001209540">
    <property type="component" value="Unassembled WGS sequence"/>
</dbReference>
<dbReference type="InterPro" id="IPR050357">
    <property type="entry name" value="Arrestin_domain-protein"/>
</dbReference>
<dbReference type="Pfam" id="PF00339">
    <property type="entry name" value="Arrestin_N"/>
    <property type="match status" value="1"/>
</dbReference>
<dbReference type="InterPro" id="IPR014756">
    <property type="entry name" value="Ig_E-set"/>
</dbReference>
<proteinExistence type="predicted"/>
<dbReference type="GO" id="GO:0030674">
    <property type="term" value="F:protein-macromolecule adaptor activity"/>
    <property type="evidence" value="ECO:0007669"/>
    <property type="project" value="TreeGrafter"/>
</dbReference>
<dbReference type="Gene3D" id="2.60.40.640">
    <property type="match status" value="1"/>
</dbReference>
<feature type="region of interest" description="Disordered" evidence="1">
    <location>
        <begin position="462"/>
        <end position="503"/>
    </location>
</feature>
<feature type="compositionally biased region" description="Pro residues" evidence="1">
    <location>
        <begin position="493"/>
        <end position="503"/>
    </location>
</feature>
<accession>A0AAD5K613</accession>
<dbReference type="PANTHER" id="PTHR11188:SF17">
    <property type="entry name" value="FI21816P1"/>
    <property type="match status" value="1"/>
</dbReference>
<evidence type="ECO:0000313" key="3">
    <source>
        <dbReference type="EMBL" id="KAI9252348.1"/>
    </source>
</evidence>
<evidence type="ECO:0000256" key="1">
    <source>
        <dbReference type="SAM" id="MobiDB-lite"/>
    </source>
</evidence>
<feature type="region of interest" description="Disordered" evidence="1">
    <location>
        <begin position="359"/>
        <end position="430"/>
    </location>
</feature>
<dbReference type="GO" id="GO:0070086">
    <property type="term" value="P:ubiquitin-dependent endocytosis"/>
    <property type="evidence" value="ECO:0007669"/>
    <property type="project" value="TreeGrafter"/>
</dbReference>
<dbReference type="InterPro" id="IPR011021">
    <property type="entry name" value="Arrestin-like_N"/>
</dbReference>
<comment type="caution">
    <text evidence="3">The sequence shown here is derived from an EMBL/GenBank/DDBJ whole genome shotgun (WGS) entry which is preliminary data.</text>
</comment>
<reference evidence="3" key="1">
    <citation type="journal article" date="2022" name="IScience">
        <title>Evolution of zygomycete secretomes and the origins of terrestrial fungal ecologies.</title>
        <authorList>
            <person name="Chang Y."/>
            <person name="Wang Y."/>
            <person name="Mondo S."/>
            <person name="Ahrendt S."/>
            <person name="Andreopoulos W."/>
            <person name="Barry K."/>
            <person name="Beard J."/>
            <person name="Benny G.L."/>
            <person name="Blankenship S."/>
            <person name="Bonito G."/>
            <person name="Cuomo C."/>
            <person name="Desiro A."/>
            <person name="Gervers K.A."/>
            <person name="Hundley H."/>
            <person name="Kuo A."/>
            <person name="LaButti K."/>
            <person name="Lang B.F."/>
            <person name="Lipzen A."/>
            <person name="O'Donnell K."/>
            <person name="Pangilinan J."/>
            <person name="Reynolds N."/>
            <person name="Sandor L."/>
            <person name="Smith M.E."/>
            <person name="Tsang A."/>
            <person name="Grigoriev I.V."/>
            <person name="Stajich J.E."/>
            <person name="Spatafora J.W."/>
        </authorList>
    </citation>
    <scope>NUCLEOTIDE SEQUENCE</scope>
    <source>
        <strain evidence="3">RSA 2281</strain>
    </source>
</reference>
<dbReference type="PANTHER" id="PTHR11188">
    <property type="entry name" value="ARRESTIN DOMAIN CONTAINING PROTEIN"/>
    <property type="match status" value="1"/>
</dbReference>
<feature type="compositionally biased region" description="Pro residues" evidence="1">
    <location>
        <begin position="364"/>
        <end position="374"/>
    </location>
</feature>
<dbReference type="GO" id="GO:0005886">
    <property type="term" value="C:plasma membrane"/>
    <property type="evidence" value="ECO:0007669"/>
    <property type="project" value="TreeGrafter"/>
</dbReference>
<dbReference type="InterPro" id="IPR014752">
    <property type="entry name" value="Arrestin-like_C"/>
</dbReference>
<dbReference type="EMBL" id="JAIXMP010000028">
    <property type="protein sequence ID" value="KAI9252348.1"/>
    <property type="molecule type" value="Genomic_DNA"/>
</dbReference>
<dbReference type="AlphaFoldDB" id="A0AAD5K613"/>
<evidence type="ECO:0000313" key="4">
    <source>
        <dbReference type="Proteomes" id="UP001209540"/>
    </source>
</evidence>
<feature type="domain" description="Arrestin-like N-terminal" evidence="2">
    <location>
        <begin position="31"/>
        <end position="152"/>
    </location>
</feature>
<evidence type="ECO:0000259" key="2">
    <source>
        <dbReference type="Pfam" id="PF00339"/>
    </source>
</evidence>
<reference evidence="3" key="2">
    <citation type="submission" date="2023-02" db="EMBL/GenBank/DDBJ databases">
        <authorList>
            <consortium name="DOE Joint Genome Institute"/>
            <person name="Mondo S.J."/>
            <person name="Chang Y."/>
            <person name="Wang Y."/>
            <person name="Ahrendt S."/>
            <person name="Andreopoulos W."/>
            <person name="Barry K."/>
            <person name="Beard J."/>
            <person name="Benny G.L."/>
            <person name="Blankenship S."/>
            <person name="Bonito G."/>
            <person name="Cuomo C."/>
            <person name="Desiro A."/>
            <person name="Gervers K.A."/>
            <person name="Hundley H."/>
            <person name="Kuo A."/>
            <person name="LaButti K."/>
            <person name="Lang B.F."/>
            <person name="Lipzen A."/>
            <person name="O'Donnell K."/>
            <person name="Pangilinan J."/>
            <person name="Reynolds N."/>
            <person name="Sandor L."/>
            <person name="Smith M.W."/>
            <person name="Tsang A."/>
            <person name="Grigoriev I.V."/>
            <person name="Stajich J.E."/>
            <person name="Spatafora J.W."/>
        </authorList>
    </citation>
    <scope>NUCLEOTIDE SEQUENCE</scope>
    <source>
        <strain evidence="3">RSA 2281</strain>
    </source>
</reference>